<dbReference type="GO" id="GO:0032259">
    <property type="term" value="P:methylation"/>
    <property type="evidence" value="ECO:0007669"/>
    <property type="project" value="UniProtKB-KW"/>
</dbReference>
<protein>
    <recommendedName>
        <fullName evidence="2">protein-glutamate methylesterase</fullName>
        <ecNumber evidence="2">3.1.1.61</ecNumber>
    </recommendedName>
</protein>
<feature type="domain" description="CheB-type methylesterase" evidence="6">
    <location>
        <begin position="36"/>
        <end position="220"/>
    </location>
</feature>
<evidence type="ECO:0000313" key="7">
    <source>
        <dbReference type="EMBL" id="KGQ18492.1"/>
    </source>
</evidence>
<keyword evidence="4" id="KW-0145">Chemotaxis</keyword>
<dbReference type="Proteomes" id="UP000030518">
    <property type="component" value="Unassembled WGS sequence"/>
</dbReference>
<accession>A0A0A2WIF3</accession>
<evidence type="ECO:0000256" key="2">
    <source>
        <dbReference type="ARBA" id="ARBA00039140"/>
    </source>
</evidence>
<comment type="caution">
    <text evidence="7">The sequence shown here is derived from an EMBL/GenBank/DDBJ whole genome shotgun (WGS) entry which is preliminary data.</text>
</comment>
<keyword evidence="7" id="KW-0489">Methyltransferase</keyword>
<evidence type="ECO:0000256" key="3">
    <source>
        <dbReference type="ARBA" id="ARBA00048267"/>
    </source>
</evidence>
<dbReference type="AlphaFoldDB" id="A0A0A2WIF3"/>
<feature type="active site" evidence="4">
    <location>
        <position position="42"/>
    </location>
</feature>
<organism evidence="7 8">
    <name type="scientific">Lysobacter dokdonensis DS-58</name>
    <dbReference type="NCBI Taxonomy" id="1300345"/>
    <lineage>
        <taxon>Bacteria</taxon>
        <taxon>Pseudomonadati</taxon>
        <taxon>Pseudomonadota</taxon>
        <taxon>Gammaproteobacteria</taxon>
        <taxon>Lysobacterales</taxon>
        <taxon>Lysobacteraceae</taxon>
        <taxon>Noviluteimonas</taxon>
    </lineage>
</organism>
<comment type="catalytic activity">
    <reaction evidence="3">
        <text>[protein]-L-glutamate 5-O-methyl ester + H2O = L-glutamyl-[protein] + methanol + H(+)</text>
        <dbReference type="Rhea" id="RHEA:23236"/>
        <dbReference type="Rhea" id="RHEA-COMP:10208"/>
        <dbReference type="Rhea" id="RHEA-COMP:10311"/>
        <dbReference type="ChEBI" id="CHEBI:15377"/>
        <dbReference type="ChEBI" id="CHEBI:15378"/>
        <dbReference type="ChEBI" id="CHEBI:17790"/>
        <dbReference type="ChEBI" id="CHEBI:29973"/>
        <dbReference type="ChEBI" id="CHEBI:82795"/>
        <dbReference type="EC" id="3.1.1.61"/>
    </reaction>
</comment>
<gene>
    <name evidence="7" type="ORF">LF41_517</name>
</gene>
<dbReference type="InterPro" id="IPR035909">
    <property type="entry name" value="CheB_C"/>
</dbReference>
<dbReference type="GO" id="GO:0008984">
    <property type="term" value="F:protein-glutamate methylesterase activity"/>
    <property type="evidence" value="ECO:0007669"/>
    <property type="project" value="UniProtKB-EC"/>
</dbReference>
<dbReference type="eggNOG" id="COG2201">
    <property type="taxonomic scope" value="Bacteria"/>
</dbReference>
<dbReference type="CDD" id="cd16434">
    <property type="entry name" value="CheB-CheR_fusion"/>
    <property type="match status" value="1"/>
</dbReference>
<feature type="active site" evidence="4">
    <location>
        <position position="161"/>
    </location>
</feature>
<dbReference type="OrthoDB" id="9793421at2"/>
<dbReference type="GO" id="GO:0008168">
    <property type="term" value="F:methyltransferase activity"/>
    <property type="evidence" value="ECO:0007669"/>
    <property type="project" value="UniProtKB-KW"/>
</dbReference>
<dbReference type="GO" id="GO:0000156">
    <property type="term" value="F:phosphorelay response regulator activity"/>
    <property type="evidence" value="ECO:0007669"/>
    <property type="project" value="InterPro"/>
</dbReference>
<reference evidence="7 8" key="1">
    <citation type="submission" date="2014-09" db="EMBL/GenBank/DDBJ databases">
        <title>Genome sequences of Lysobacter dokdonensis DS-58.</title>
        <authorList>
            <person name="Kim J.F."/>
            <person name="Kwak M.-J."/>
        </authorList>
    </citation>
    <scope>NUCLEOTIDE SEQUENCE [LARGE SCALE GENOMIC DNA]</scope>
    <source>
        <strain evidence="7 8">DS-58</strain>
    </source>
</reference>
<evidence type="ECO:0000256" key="1">
    <source>
        <dbReference type="ARBA" id="ARBA00022801"/>
    </source>
</evidence>
<feature type="active site" evidence="4">
    <location>
        <position position="69"/>
    </location>
</feature>
<dbReference type="EC" id="3.1.1.61" evidence="2"/>
<dbReference type="SUPFAM" id="SSF52738">
    <property type="entry name" value="Methylesterase CheB, C-terminal domain"/>
    <property type="match status" value="1"/>
</dbReference>
<dbReference type="STRING" id="1300345.LF41_517"/>
<dbReference type="PANTHER" id="PTHR42872:SF6">
    <property type="entry name" value="PROTEIN-GLUTAMATE METHYLESTERASE_PROTEIN-GLUTAMINE GLUTAMINASE"/>
    <property type="match status" value="1"/>
</dbReference>
<dbReference type="PATRIC" id="fig|1300345.3.peg.2189"/>
<dbReference type="GO" id="GO:0005737">
    <property type="term" value="C:cytoplasm"/>
    <property type="evidence" value="ECO:0007669"/>
    <property type="project" value="InterPro"/>
</dbReference>
<feature type="compositionally biased region" description="Basic and acidic residues" evidence="5">
    <location>
        <begin position="22"/>
        <end position="32"/>
    </location>
</feature>
<dbReference type="Pfam" id="PF01339">
    <property type="entry name" value="CheB_methylest"/>
    <property type="match status" value="1"/>
</dbReference>
<sequence>MTPPPNETRPAKRRTPAASQEAHGEPPSHESHLPLIVGLGASAGGLEAFSTFFQHVRADENIAYVLVQHLSPDHTSILGELLQRHTLVPVQEATDGTAVQPGHIYVIPPDATLTIHEGLLQLSKPAPPRQYRWPIDSFFESLAEDQGENAVGIVLSGAGSDGARGLRAIKERGGLALAQASIDHVAMAGMPASAAATGMVDDVLPVDRMPARLVAHFEHLRLSRATKAPTARARTWPRTCTPSRACCAPTWATTSANTRKRRWFAASSGACRWRRPIRSRPTSPSCRAIRANSTTCSASC</sequence>
<feature type="region of interest" description="Disordered" evidence="5">
    <location>
        <begin position="1"/>
        <end position="33"/>
    </location>
</feature>
<evidence type="ECO:0000256" key="5">
    <source>
        <dbReference type="SAM" id="MobiDB-lite"/>
    </source>
</evidence>
<evidence type="ECO:0000313" key="8">
    <source>
        <dbReference type="Proteomes" id="UP000030518"/>
    </source>
</evidence>
<keyword evidence="7" id="KW-0808">Transferase</keyword>
<keyword evidence="1 4" id="KW-0378">Hydrolase</keyword>
<dbReference type="GO" id="GO:0006935">
    <property type="term" value="P:chemotaxis"/>
    <property type="evidence" value="ECO:0007669"/>
    <property type="project" value="UniProtKB-UniRule"/>
</dbReference>
<keyword evidence="8" id="KW-1185">Reference proteome</keyword>
<dbReference type="InterPro" id="IPR000673">
    <property type="entry name" value="Sig_transdc_resp-reg_Me-estase"/>
</dbReference>
<dbReference type="EMBL" id="JRKJ01000018">
    <property type="protein sequence ID" value="KGQ18492.1"/>
    <property type="molecule type" value="Genomic_DNA"/>
</dbReference>
<name>A0A0A2WIF3_9GAMM</name>
<dbReference type="Gene3D" id="3.40.50.180">
    <property type="entry name" value="Methylesterase CheB, C-terminal domain"/>
    <property type="match status" value="1"/>
</dbReference>
<evidence type="ECO:0000256" key="4">
    <source>
        <dbReference type="PROSITE-ProRule" id="PRU00050"/>
    </source>
</evidence>
<dbReference type="PROSITE" id="PS50122">
    <property type="entry name" value="CHEB"/>
    <property type="match status" value="1"/>
</dbReference>
<evidence type="ECO:0000259" key="6">
    <source>
        <dbReference type="PROSITE" id="PS50122"/>
    </source>
</evidence>
<dbReference type="PANTHER" id="PTHR42872">
    <property type="entry name" value="PROTEIN-GLUTAMATE METHYLESTERASE/PROTEIN-GLUTAMINE GLUTAMINASE"/>
    <property type="match status" value="1"/>
</dbReference>
<proteinExistence type="predicted"/>